<evidence type="ECO:0000256" key="2">
    <source>
        <dbReference type="ARBA" id="ARBA00022588"/>
    </source>
</evidence>
<organism evidence="10 11">
    <name type="scientific">Porites lobata</name>
    <dbReference type="NCBI Taxonomy" id="104759"/>
    <lineage>
        <taxon>Eukaryota</taxon>
        <taxon>Metazoa</taxon>
        <taxon>Cnidaria</taxon>
        <taxon>Anthozoa</taxon>
        <taxon>Hexacorallia</taxon>
        <taxon>Scleractinia</taxon>
        <taxon>Fungiina</taxon>
        <taxon>Poritidae</taxon>
        <taxon>Porites</taxon>
    </lineage>
</organism>
<comment type="subcellular location">
    <subcellularLocation>
        <location evidence="1">Membrane</location>
        <topology evidence="1">Multi-pass membrane protein</topology>
    </subcellularLocation>
</comment>
<keyword evidence="11" id="KW-1185">Reference proteome</keyword>
<feature type="domain" description="STING transmembrane" evidence="9">
    <location>
        <begin position="54"/>
        <end position="167"/>
    </location>
</feature>
<dbReference type="Proteomes" id="UP001159405">
    <property type="component" value="Unassembled WGS sequence"/>
</dbReference>
<evidence type="ECO:0000259" key="9">
    <source>
        <dbReference type="Pfam" id="PF23417"/>
    </source>
</evidence>
<protein>
    <recommendedName>
        <fullName evidence="12">Stimulator of interferon genes protein</fullName>
    </recommendedName>
</protein>
<evidence type="ECO:0000256" key="1">
    <source>
        <dbReference type="ARBA" id="ARBA00004141"/>
    </source>
</evidence>
<evidence type="ECO:0008006" key="12">
    <source>
        <dbReference type="Google" id="ProtNLM"/>
    </source>
</evidence>
<evidence type="ECO:0000256" key="4">
    <source>
        <dbReference type="ARBA" id="ARBA00022859"/>
    </source>
</evidence>
<keyword evidence="4" id="KW-0391">Immunity</keyword>
<gene>
    <name evidence="10" type="ORF">PLOB_00032020</name>
</gene>
<dbReference type="Pfam" id="PF15009">
    <property type="entry name" value="STING_LBD"/>
    <property type="match status" value="1"/>
</dbReference>
<name>A0ABN8NYW6_9CNID</name>
<keyword evidence="6 7" id="KW-0472">Membrane</keyword>
<feature type="transmembrane region" description="Helical" evidence="7">
    <location>
        <begin position="20"/>
        <end position="40"/>
    </location>
</feature>
<dbReference type="PANTHER" id="PTHR34339:SF1">
    <property type="entry name" value="STIMULATOR OF INTERFERON GENES PROTEIN"/>
    <property type="match status" value="1"/>
</dbReference>
<evidence type="ECO:0000256" key="7">
    <source>
        <dbReference type="SAM" id="Phobius"/>
    </source>
</evidence>
<feature type="domain" description="STING ligand-binding" evidence="8">
    <location>
        <begin position="169"/>
        <end position="328"/>
    </location>
</feature>
<evidence type="ECO:0000313" key="11">
    <source>
        <dbReference type="Proteomes" id="UP001159405"/>
    </source>
</evidence>
<accession>A0ABN8NYW6</accession>
<reference evidence="10 11" key="1">
    <citation type="submission" date="2022-05" db="EMBL/GenBank/DDBJ databases">
        <authorList>
            <consortium name="Genoscope - CEA"/>
            <person name="William W."/>
        </authorList>
    </citation>
    <scope>NUCLEOTIDE SEQUENCE [LARGE SCALE GENOMIC DNA]</scope>
</reference>
<evidence type="ECO:0000259" key="8">
    <source>
        <dbReference type="Pfam" id="PF15009"/>
    </source>
</evidence>
<dbReference type="InterPro" id="IPR029158">
    <property type="entry name" value="STING"/>
</dbReference>
<evidence type="ECO:0000256" key="6">
    <source>
        <dbReference type="ARBA" id="ARBA00023136"/>
    </source>
</evidence>
<evidence type="ECO:0000256" key="5">
    <source>
        <dbReference type="ARBA" id="ARBA00022989"/>
    </source>
</evidence>
<dbReference type="EMBL" id="CALNXK010000041">
    <property type="protein sequence ID" value="CAH3125815.1"/>
    <property type="molecule type" value="Genomic_DNA"/>
</dbReference>
<dbReference type="Gene3D" id="1.20.5.5200">
    <property type="match status" value="1"/>
</dbReference>
<comment type="caution">
    <text evidence="10">The sequence shown here is derived from an EMBL/GenBank/DDBJ whole genome shotgun (WGS) entry which is preliminary data.</text>
</comment>
<dbReference type="PANTHER" id="PTHR34339">
    <property type="entry name" value="STIMULATOR OF INTERFERON GENES PROTEIN"/>
    <property type="match status" value="1"/>
</dbReference>
<dbReference type="InterPro" id="IPR055432">
    <property type="entry name" value="STING_LBD"/>
</dbReference>
<proteinExistence type="predicted"/>
<dbReference type="InterPro" id="IPR038623">
    <property type="entry name" value="STING_C_sf"/>
</dbReference>
<dbReference type="Pfam" id="PF23417">
    <property type="entry name" value="STING_TM"/>
    <property type="match status" value="1"/>
</dbReference>
<keyword evidence="5 7" id="KW-1133">Transmembrane helix</keyword>
<feature type="transmembrane region" description="Helical" evidence="7">
    <location>
        <begin position="101"/>
        <end position="121"/>
    </location>
</feature>
<keyword evidence="2" id="KW-0399">Innate immunity</keyword>
<feature type="transmembrane region" description="Helical" evidence="7">
    <location>
        <begin position="133"/>
        <end position="151"/>
    </location>
</feature>
<dbReference type="Gene3D" id="3.40.50.12100">
    <property type="entry name" value="Stimulator of interferon genes protein"/>
    <property type="match status" value="1"/>
</dbReference>
<keyword evidence="3 7" id="KW-0812">Transmembrane</keyword>
<evidence type="ECO:0000256" key="3">
    <source>
        <dbReference type="ARBA" id="ARBA00022692"/>
    </source>
</evidence>
<sequence>MYPKQRNNGFHPLLKKRGDAATLAALFVVAFSGVILFNVACASVEQLRSHIFGVALLTLSLELGEVVRRLCLVIEEIQHKQTRYEGSWMRVLYSSFDFRNGGTIVVLGTVSFLVVSVVLYLDCDTFCRAEYAVFFFVNCFVAPQLLFLFGFRDLSRVEVSQIIEKENKNVAAGLAWSYYFGYLKLVLPHLEGLIGKSDYKYKIAKKKLFILLPKNCYAYSRISDADPRIRYAGNLPSLDINRGGILQRSYKHPVHRIEMPRPDGEIDNYYVVLEYATPLMSLYDMSENPECGMSREERDEQVLLFICKLREILDSCKDCRGKYKLVPISGAGWEIADALVGIHHIHGW</sequence>
<evidence type="ECO:0000313" key="10">
    <source>
        <dbReference type="EMBL" id="CAH3125815.1"/>
    </source>
</evidence>
<dbReference type="InterPro" id="IPR055434">
    <property type="entry name" value="STING_TM"/>
</dbReference>